<dbReference type="OrthoDB" id="8093034at2759"/>
<dbReference type="PROSITE" id="PS50102">
    <property type="entry name" value="RRM"/>
    <property type="match status" value="3"/>
</dbReference>
<dbReference type="SUPFAM" id="SSF54928">
    <property type="entry name" value="RNA-binding domain, RBD"/>
    <property type="match status" value="3"/>
</dbReference>
<protein>
    <recommendedName>
        <fullName evidence="4">RRM domain-containing protein</fullName>
    </recommendedName>
</protein>
<dbReference type="EMBL" id="JAEUBF010000268">
    <property type="protein sequence ID" value="KAH3679580.1"/>
    <property type="molecule type" value="Genomic_DNA"/>
</dbReference>
<dbReference type="GO" id="GO:0003729">
    <property type="term" value="F:mRNA binding"/>
    <property type="evidence" value="ECO:0007669"/>
    <property type="project" value="InterPro"/>
</dbReference>
<comment type="caution">
    <text evidence="5">The sequence shown here is derived from an EMBL/GenBank/DDBJ whole genome shotgun (WGS) entry which is preliminary data.</text>
</comment>
<feature type="region of interest" description="Disordered" evidence="3">
    <location>
        <begin position="230"/>
        <end position="251"/>
    </location>
</feature>
<gene>
    <name evidence="5" type="ORF">WICMUC_000913</name>
</gene>
<dbReference type="Gene3D" id="3.30.70.330">
    <property type="match status" value="3"/>
</dbReference>
<evidence type="ECO:0000313" key="6">
    <source>
        <dbReference type="Proteomes" id="UP000769528"/>
    </source>
</evidence>
<feature type="region of interest" description="Disordered" evidence="3">
    <location>
        <begin position="1"/>
        <end position="54"/>
    </location>
</feature>
<dbReference type="GO" id="GO:0000184">
    <property type="term" value="P:nuclear-transcribed mRNA catabolic process, nonsense-mediated decay"/>
    <property type="evidence" value="ECO:0007669"/>
    <property type="project" value="TreeGrafter"/>
</dbReference>
<dbReference type="GO" id="GO:0010494">
    <property type="term" value="C:cytoplasmic stress granule"/>
    <property type="evidence" value="ECO:0007669"/>
    <property type="project" value="TreeGrafter"/>
</dbReference>
<evidence type="ECO:0000256" key="3">
    <source>
        <dbReference type="SAM" id="MobiDB-lite"/>
    </source>
</evidence>
<sequence length="441" mass="49072">MSTDEEVKQQQQPQPQPQQPQQPEVSKEIQEQEGQEAAEQPQEEINPANATEGGREVSRKILYVSGLTKSISEEELHEAFTNNGNAVTSVKILIDKNRLGFNYAFVEFEDEANASAAFESFNGKIIDNSELKINWAFQSQQGLKNQETFNVFVGDLSTEINDEFLKKTFEKFGSLLQAHVMWDMQSGRSRGYGFISFSAQKDAEEAINTMNGEVISGRAIRLNWASHKQQQFGPNGHHHHYNGHHHNGHHNNLAYRNNYNNHHHHNANGFNHFQPTNGLINTGVPNGNGISQLNGNVSPSSQSISAQQPGIVPGPGVAPQISTGPDGAPGTLLSPLNYDLVLRNAPSWLTTVYLGNLAHFTTQNDLIPLLQNFGYIVDLKFYPERGCAFVKYDSHERAALAIAQLHGFIINGRPLKSGWGKASPQNNIQYQNYGKFIYGQR</sequence>
<feature type="domain" description="RRM" evidence="4">
    <location>
        <begin position="149"/>
        <end position="227"/>
    </location>
</feature>
<evidence type="ECO:0000313" key="5">
    <source>
        <dbReference type="EMBL" id="KAH3679580.1"/>
    </source>
</evidence>
<reference evidence="5" key="1">
    <citation type="journal article" date="2021" name="Open Biol.">
        <title>Shared evolutionary footprints suggest mitochondrial oxidative damage underlies multiple complex I losses in fungi.</title>
        <authorList>
            <person name="Schikora-Tamarit M.A."/>
            <person name="Marcet-Houben M."/>
            <person name="Nosek J."/>
            <person name="Gabaldon T."/>
        </authorList>
    </citation>
    <scope>NUCLEOTIDE SEQUENCE</scope>
    <source>
        <strain evidence="5">CBS6341</strain>
    </source>
</reference>
<evidence type="ECO:0000256" key="1">
    <source>
        <dbReference type="ARBA" id="ARBA00022884"/>
    </source>
</evidence>
<dbReference type="Proteomes" id="UP000769528">
    <property type="component" value="Unassembled WGS sequence"/>
</dbReference>
<dbReference type="PANTHER" id="PTHR47640">
    <property type="entry name" value="TRNA SELENOCYSTEINE 1-ASSOCIATED PROTEIN 1-RELATED-RELATED"/>
    <property type="match status" value="1"/>
</dbReference>
<dbReference type="SMART" id="SM00361">
    <property type="entry name" value="RRM_1"/>
    <property type="match status" value="3"/>
</dbReference>
<dbReference type="InterPro" id="IPR003954">
    <property type="entry name" value="RRM_euk-type"/>
</dbReference>
<name>A0A9P8TI76_9ASCO</name>
<organism evidence="5 6">
    <name type="scientific">Wickerhamomyces mucosus</name>
    <dbReference type="NCBI Taxonomy" id="1378264"/>
    <lineage>
        <taxon>Eukaryota</taxon>
        <taxon>Fungi</taxon>
        <taxon>Dikarya</taxon>
        <taxon>Ascomycota</taxon>
        <taxon>Saccharomycotina</taxon>
        <taxon>Saccharomycetes</taxon>
        <taxon>Phaffomycetales</taxon>
        <taxon>Wickerhamomycetaceae</taxon>
        <taxon>Wickerhamomyces</taxon>
    </lineage>
</organism>
<dbReference type="CDD" id="cd00590">
    <property type="entry name" value="RRM_SF"/>
    <property type="match status" value="1"/>
</dbReference>
<dbReference type="InterPro" id="IPR012677">
    <property type="entry name" value="Nucleotide-bd_a/b_plait_sf"/>
</dbReference>
<dbReference type="AlphaFoldDB" id="A0A9P8TI76"/>
<keyword evidence="1 2" id="KW-0694">RNA-binding</keyword>
<keyword evidence="6" id="KW-1185">Reference proteome</keyword>
<dbReference type="InterPro" id="IPR050825">
    <property type="entry name" value="RBM42_RBP45_47-like"/>
</dbReference>
<dbReference type="GO" id="GO:0043488">
    <property type="term" value="P:regulation of mRNA stability"/>
    <property type="evidence" value="ECO:0007669"/>
    <property type="project" value="TreeGrafter"/>
</dbReference>
<evidence type="ECO:0000256" key="2">
    <source>
        <dbReference type="PROSITE-ProRule" id="PRU00176"/>
    </source>
</evidence>
<accession>A0A9P8TI76</accession>
<evidence type="ECO:0000259" key="4">
    <source>
        <dbReference type="PROSITE" id="PS50102"/>
    </source>
</evidence>
<feature type="domain" description="RRM" evidence="4">
    <location>
        <begin position="350"/>
        <end position="422"/>
    </location>
</feature>
<dbReference type="Pfam" id="PF00076">
    <property type="entry name" value="RRM_1"/>
    <property type="match status" value="3"/>
</dbReference>
<feature type="domain" description="RRM" evidence="4">
    <location>
        <begin position="60"/>
        <end position="138"/>
    </location>
</feature>
<dbReference type="SMART" id="SM00360">
    <property type="entry name" value="RRM"/>
    <property type="match status" value="3"/>
</dbReference>
<dbReference type="GO" id="GO:0034063">
    <property type="term" value="P:stress granule assembly"/>
    <property type="evidence" value="ECO:0007669"/>
    <property type="project" value="TreeGrafter"/>
</dbReference>
<reference evidence="5" key="2">
    <citation type="submission" date="2021-01" db="EMBL/GenBank/DDBJ databases">
        <authorList>
            <person name="Schikora-Tamarit M.A."/>
        </authorList>
    </citation>
    <scope>NUCLEOTIDE SEQUENCE</scope>
    <source>
        <strain evidence="5">CBS6341</strain>
    </source>
</reference>
<dbReference type="InterPro" id="IPR000504">
    <property type="entry name" value="RRM_dom"/>
</dbReference>
<dbReference type="PANTHER" id="PTHR47640:SF5">
    <property type="entry name" value="RRM DOMAIN-CONTAINING PROTEIN"/>
    <property type="match status" value="1"/>
</dbReference>
<proteinExistence type="predicted"/>
<dbReference type="InterPro" id="IPR035979">
    <property type="entry name" value="RBD_domain_sf"/>
</dbReference>
<feature type="compositionally biased region" description="Basic residues" evidence="3">
    <location>
        <begin position="236"/>
        <end position="249"/>
    </location>
</feature>